<dbReference type="EMBL" id="JBHSDK010000003">
    <property type="protein sequence ID" value="MFC4334179.1"/>
    <property type="molecule type" value="Genomic_DNA"/>
</dbReference>
<organism evidence="1 2">
    <name type="scientific">Salininema proteolyticum</name>
    <dbReference type="NCBI Taxonomy" id="1607685"/>
    <lineage>
        <taxon>Bacteria</taxon>
        <taxon>Bacillati</taxon>
        <taxon>Actinomycetota</taxon>
        <taxon>Actinomycetes</taxon>
        <taxon>Glycomycetales</taxon>
        <taxon>Glycomycetaceae</taxon>
        <taxon>Salininema</taxon>
    </lineage>
</organism>
<name>A0ABV8TTT6_9ACTN</name>
<gene>
    <name evidence="1" type="ORF">ACFPET_03105</name>
</gene>
<proteinExistence type="predicted"/>
<dbReference type="Proteomes" id="UP001595823">
    <property type="component" value="Unassembled WGS sequence"/>
</dbReference>
<sequence length="50" mass="5802">MVAFEDPSYEAGHHYLLVRENLDTGERAFHHVWWPRPATFAQLVHVAGSR</sequence>
<comment type="caution">
    <text evidence="1">The sequence shown here is derived from an EMBL/GenBank/DDBJ whole genome shotgun (WGS) entry which is preliminary data.</text>
</comment>
<dbReference type="RefSeq" id="WP_380617916.1">
    <property type="nucleotide sequence ID" value="NZ_JBHSDK010000003.1"/>
</dbReference>
<evidence type="ECO:0000313" key="1">
    <source>
        <dbReference type="EMBL" id="MFC4334179.1"/>
    </source>
</evidence>
<accession>A0ABV8TTT6</accession>
<keyword evidence="2" id="KW-1185">Reference proteome</keyword>
<protein>
    <submittedName>
        <fullName evidence="1">Uncharacterized protein</fullName>
    </submittedName>
</protein>
<evidence type="ECO:0000313" key="2">
    <source>
        <dbReference type="Proteomes" id="UP001595823"/>
    </source>
</evidence>
<reference evidence="2" key="1">
    <citation type="journal article" date="2019" name="Int. J. Syst. Evol. Microbiol.">
        <title>The Global Catalogue of Microorganisms (GCM) 10K type strain sequencing project: providing services to taxonomists for standard genome sequencing and annotation.</title>
        <authorList>
            <consortium name="The Broad Institute Genomics Platform"/>
            <consortium name="The Broad Institute Genome Sequencing Center for Infectious Disease"/>
            <person name="Wu L."/>
            <person name="Ma J."/>
        </authorList>
    </citation>
    <scope>NUCLEOTIDE SEQUENCE [LARGE SCALE GENOMIC DNA]</scope>
    <source>
        <strain evidence="2">IBRC-M 10908</strain>
    </source>
</reference>